<reference evidence="4" key="2">
    <citation type="submission" date="2019-09" db="UniProtKB">
        <authorList>
            <consortium name="WormBaseParasite"/>
        </authorList>
    </citation>
    <scope>IDENTIFICATION</scope>
</reference>
<name>A0A3P7XK60_HELPZ</name>
<evidence type="ECO:0000313" key="2">
    <source>
        <dbReference type="EMBL" id="VDO60047.1"/>
    </source>
</evidence>
<dbReference type="WBParaSite" id="HPBE_0000409401-mRNA-1">
    <property type="protein sequence ID" value="HPBE_0000409401-mRNA-1"/>
    <property type="gene ID" value="HPBE_0000409401"/>
</dbReference>
<keyword evidence="3" id="KW-1185">Reference proteome</keyword>
<evidence type="ECO:0000313" key="4">
    <source>
        <dbReference type="WBParaSite" id="HPBE_0000409401-mRNA-1"/>
    </source>
</evidence>
<proteinExistence type="predicted"/>
<evidence type="ECO:0000313" key="3">
    <source>
        <dbReference type="Proteomes" id="UP000050761"/>
    </source>
</evidence>
<dbReference type="PANTHER" id="PTHR45168:SF3">
    <property type="entry name" value="DNAJ HEAT SHOCK PROTEIN FAMILY (HSP40) MEMBER B2"/>
    <property type="match status" value="1"/>
</dbReference>
<protein>
    <submittedName>
        <fullName evidence="2 4">Uncharacterized protein</fullName>
    </submittedName>
</protein>
<organism evidence="2">
    <name type="scientific">Heligmosomoides polygyrus</name>
    <name type="common">Parasitic roundworm</name>
    <dbReference type="NCBI Taxonomy" id="6339"/>
    <lineage>
        <taxon>Eukaryota</taxon>
        <taxon>Metazoa</taxon>
        <taxon>Ecdysozoa</taxon>
        <taxon>Nematoda</taxon>
        <taxon>Chromadorea</taxon>
        <taxon>Rhabditida</taxon>
        <taxon>Rhabditina</taxon>
        <taxon>Rhabditomorpha</taxon>
        <taxon>Strongyloidea</taxon>
        <taxon>Heligmosomidae</taxon>
        <taxon>Heligmosomoides</taxon>
    </lineage>
</organism>
<dbReference type="OrthoDB" id="10250354at2759"/>
<dbReference type="PANTHER" id="PTHR45168">
    <property type="entry name" value="DNAJ HOMOLOG SUBFAMILY B MEMBER 2"/>
    <property type="match status" value="1"/>
</dbReference>
<gene>
    <name evidence="2" type="ORF">HPBE_LOCUS4095</name>
</gene>
<dbReference type="EMBL" id="UZAH01025272">
    <property type="protein sequence ID" value="VDO60047.1"/>
    <property type="molecule type" value="Genomic_DNA"/>
</dbReference>
<evidence type="ECO:0000256" key="1">
    <source>
        <dbReference type="ARBA" id="ARBA00023186"/>
    </source>
</evidence>
<keyword evidence="1" id="KW-0143">Chaperone</keyword>
<dbReference type="GO" id="GO:0051082">
    <property type="term" value="F:unfolded protein binding"/>
    <property type="evidence" value="ECO:0007669"/>
    <property type="project" value="InterPro"/>
</dbReference>
<dbReference type="AlphaFoldDB" id="A0A3P7XK60"/>
<sequence length="188" mass="21488">MIFRICLLLSAVACYTSLALVYVERYKVGSRVRLYLFPREEIWVRERFGVAWEFIKRCGQNEDGPHCRTFVSKDIFFDDSFAFPSDSLLFKMSKFPSSRVHIFYDDDGKKKKKDDDCHFSTVIRFSSASEPGKNATVRKTSTTTKSIDGKKVVTKRTENEDEEVVEVLEDGELKSRTVNPTVAVAAAN</sequence>
<dbReference type="InterPro" id="IPR043183">
    <property type="entry name" value="DNJB2/6-like"/>
</dbReference>
<dbReference type="Proteomes" id="UP000050761">
    <property type="component" value="Unassembled WGS sequence"/>
</dbReference>
<reference evidence="2 3" key="1">
    <citation type="submission" date="2018-11" db="EMBL/GenBank/DDBJ databases">
        <authorList>
            <consortium name="Pathogen Informatics"/>
        </authorList>
    </citation>
    <scope>NUCLEOTIDE SEQUENCE [LARGE SCALE GENOMIC DNA]</scope>
</reference>
<dbReference type="GO" id="GO:0030544">
    <property type="term" value="F:Hsp70 protein binding"/>
    <property type="evidence" value="ECO:0007669"/>
    <property type="project" value="InterPro"/>
</dbReference>
<accession>A0A3P7XK60</accession>